<dbReference type="InterPro" id="IPR036617">
    <property type="entry name" value="BAF_sf"/>
</dbReference>
<evidence type="ECO:0000256" key="1">
    <source>
        <dbReference type="ARBA" id="ARBA00004123"/>
    </source>
</evidence>
<dbReference type="VEuPathDB" id="VectorBase:GBRI010282"/>
<evidence type="ECO:0000256" key="3">
    <source>
        <dbReference type="ARBA" id="ARBA00074730"/>
    </source>
</evidence>
<evidence type="ECO:0000313" key="6">
    <source>
        <dbReference type="Proteomes" id="UP000091820"/>
    </source>
</evidence>
<sequence>MPMPQKHIEFIAEPMGDKPATALPGIADVLGERLKEAGFEKASTILGQYLVLNKDADLFKEWMKEICNASAKQANDCYNCLNDWWVQFLEN</sequence>
<dbReference type="SUPFAM" id="SSF47798">
    <property type="entry name" value="Barrier-to-autointegration factor, BAF"/>
    <property type="match status" value="1"/>
</dbReference>
<dbReference type="InterPro" id="IPR051387">
    <property type="entry name" value="BAF"/>
</dbReference>
<protein>
    <recommendedName>
        <fullName evidence="3">Barrier-to-autointegration factor-like protein</fullName>
    </recommendedName>
    <alternativeName>
        <fullName evidence="4">Barrier-to-autointegration factor 2</fullName>
    </alternativeName>
</protein>
<reference evidence="6" key="1">
    <citation type="submission" date="2014-03" db="EMBL/GenBank/DDBJ databases">
        <authorList>
            <person name="Aksoy S."/>
            <person name="Warren W."/>
            <person name="Wilson R.K."/>
        </authorList>
    </citation>
    <scope>NUCLEOTIDE SEQUENCE [LARGE SCALE GENOMIC DNA]</scope>
    <source>
        <strain evidence="6">IAEA</strain>
    </source>
</reference>
<dbReference type="EnsemblMetazoa" id="GBRI010282-RA">
    <property type="protein sequence ID" value="GBRI010282-PA"/>
    <property type="gene ID" value="GBRI010282"/>
</dbReference>
<dbReference type="STRING" id="37001.A0A1A9W8N3"/>
<dbReference type="SMART" id="SM01023">
    <property type="entry name" value="BAF"/>
    <property type="match status" value="1"/>
</dbReference>
<organism evidence="5 6">
    <name type="scientific">Glossina brevipalpis</name>
    <dbReference type="NCBI Taxonomy" id="37001"/>
    <lineage>
        <taxon>Eukaryota</taxon>
        <taxon>Metazoa</taxon>
        <taxon>Ecdysozoa</taxon>
        <taxon>Arthropoda</taxon>
        <taxon>Hexapoda</taxon>
        <taxon>Insecta</taxon>
        <taxon>Pterygota</taxon>
        <taxon>Neoptera</taxon>
        <taxon>Endopterygota</taxon>
        <taxon>Diptera</taxon>
        <taxon>Brachycera</taxon>
        <taxon>Muscomorpha</taxon>
        <taxon>Hippoboscoidea</taxon>
        <taxon>Glossinidae</taxon>
        <taxon>Glossina</taxon>
    </lineage>
</organism>
<dbReference type="Gene3D" id="1.10.150.40">
    <property type="entry name" value="Barrier-to-autointegration factor, BAF"/>
    <property type="match status" value="1"/>
</dbReference>
<dbReference type="Proteomes" id="UP000091820">
    <property type="component" value="Unassembled WGS sequence"/>
</dbReference>
<evidence type="ECO:0000256" key="2">
    <source>
        <dbReference type="ARBA" id="ARBA00023242"/>
    </source>
</evidence>
<dbReference type="PANTHER" id="PTHR47507:SF6">
    <property type="entry name" value="BARRIER-TO-AUTOINTEGRATION FACTOR"/>
    <property type="match status" value="1"/>
</dbReference>
<dbReference type="FunFam" id="1.10.150.40:FF:000002">
    <property type="entry name" value="Barrier to autointegration factor 2"/>
    <property type="match status" value="1"/>
</dbReference>
<evidence type="ECO:0000256" key="4">
    <source>
        <dbReference type="ARBA" id="ARBA00079764"/>
    </source>
</evidence>
<dbReference type="GO" id="GO:0003677">
    <property type="term" value="F:DNA binding"/>
    <property type="evidence" value="ECO:0007669"/>
    <property type="project" value="InterPro"/>
</dbReference>
<dbReference type="PANTHER" id="PTHR47507">
    <property type="entry name" value="BARRIER TO AUTOINTEGRATION FACTOR 2"/>
    <property type="match status" value="1"/>
</dbReference>
<keyword evidence="2" id="KW-0539">Nucleus</keyword>
<keyword evidence="6" id="KW-1185">Reference proteome</keyword>
<evidence type="ECO:0000313" key="5">
    <source>
        <dbReference type="EnsemblMetazoa" id="GBRI010282-PA"/>
    </source>
</evidence>
<dbReference type="GO" id="GO:0005634">
    <property type="term" value="C:nucleus"/>
    <property type="evidence" value="ECO:0007669"/>
    <property type="project" value="UniProtKB-SubCell"/>
</dbReference>
<dbReference type="Pfam" id="PF02961">
    <property type="entry name" value="SAM_BAF"/>
    <property type="match status" value="1"/>
</dbReference>
<dbReference type="InterPro" id="IPR004122">
    <property type="entry name" value="BAF_prot"/>
</dbReference>
<dbReference type="GO" id="GO:0000793">
    <property type="term" value="C:condensed chromosome"/>
    <property type="evidence" value="ECO:0007669"/>
    <property type="project" value="TreeGrafter"/>
</dbReference>
<reference evidence="5" key="2">
    <citation type="submission" date="2020-05" db="UniProtKB">
        <authorList>
            <consortium name="EnsemblMetazoa"/>
        </authorList>
    </citation>
    <scope>IDENTIFICATION</scope>
    <source>
        <strain evidence="5">IAEA</strain>
    </source>
</reference>
<accession>A0A1A9W8N3</accession>
<dbReference type="GO" id="GO:0051276">
    <property type="term" value="P:chromosome organization"/>
    <property type="evidence" value="ECO:0007669"/>
    <property type="project" value="TreeGrafter"/>
</dbReference>
<comment type="subcellular location">
    <subcellularLocation>
        <location evidence="1">Nucleus</location>
    </subcellularLocation>
</comment>
<dbReference type="AlphaFoldDB" id="A0A1A9W8N3"/>
<proteinExistence type="predicted"/>
<name>A0A1A9W8N3_9MUSC</name>